<evidence type="ECO:0000256" key="7">
    <source>
        <dbReference type="ARBA" id="ARBA00044740"/>
    </source>
</evidence>
<reference evidence="11" key="3">
    <citation type="submission" date="2025-09" db="UniProtKB">
        <authorList>
            <consortium name="Ensembl"/>
        </authorList>
    </citation>
    <scope>IDENTIFICATION</scope>
</reference>
<keyword evidence="12" id="KW-1185">Reference proteome</keyword>
<keyword evidence="4 9" id="KW-0964">Secreted</keyword>
<dbReference type="GO" id="GO:0005615">
    <property type="term" value="C:extracellular space"/>
    <property type="evidence" value="ECO:0007669"/>
    <property type="project" value="UniProtKB-KW"/>
</dbReference>
<reference evidence="11" key="2">
    <citation type="submission" date="2025-08" db="UniProtKB">
        <authorList>
            <consortium name="Ensembl"/>
        </authorList>
    </citation>
    <scope>IDENTIFICATION</scope>
</reference>
<evidence type="ECO:0000256" key="1">
    <source>
        <dbReference type="ARBA" id="ARBA00004613"/>
    </source>
</evidence>
<reference evidence="11 12" key="1">
    <citation type="submission" date="2020-10" db="EMBL/GenBank/DDBJ databases">
        <title>Pygocentrus nattereri (red-bellied piranha) genome, fPygNat1, primary haplotype.</title>
        <authorList>
            <person name="Myers G."/>
            <person name="Meyer A."/>
            <person name="Karagic N."/>
            <person name="Pippel M."/>
            <person name="Winkler S."/>
            <person name="Tracey A."/>
            <person name="Wood J."/>
            <person name="Formenti G."/>
            <person name="Howe K."/>
            <person name="Fedrigo O."/>
            <person name="Jarvis E.D."/>
        </authorList>
    </citation>
    <scope>NUCLEOTIDE SEQUENCE [LARGE SCALE GENOMIC DNA]</scope>
</reference>
<name>A0A3B4BQ90_PYGNA</name>
<dbReference type="Ensembl" id="ENSPNAT00000011407.2">
    <property type="protein sequence ID" value="ENSPNAP00000001877.2"/>
    <property type="gene ID" value="ENSPNAG00000008414.2"/>
</dbReference>
<evidence type="ECO:0000256" key="9">
    <source>
        <dbReference type="RuleBase" id="RU361150"/>
    </source>
</evidence>
<comment type="subunit">
    <text evidence="8">Self-associates. Also heterodimer of MIP-1-alpha(4-69) and MIP-1-beta(3-69). Interacts with CCR1.</text>
</comment>
<dbReference type="SMART" id="SM00199">
    <property type="entry name" value="SCY"/>
    <property type="match status" value="1"/>
</dbReference>
<dbReference type="OMA" id="QKWVQEF"/>
<evidence type="ECO:0000313" key="11">
    <source>
        <dbReference type="Ensembl" id="ENSPNAP00000001877.2"/>
    </source>
</evidence>
<dbReference type="PANTHER" id="PTHR12015">
    <property type="entry name" value="SMALL INDUCIBLE CYTOKINE A"/>
    <property type="match status" value="1"/>
</dbReference>
<dbReference type="CDD" id="cd00272">
    <property type="entry name" value="Chemokine_CC"/>
    <property type="match status" value="1"/>
</dbReference>
<evidence type="ECO:0000259" key="10">
    <source>
        <dbReference type="SMART" id="SM00199"/>
    </source>
</evidence>
<evidence type="ECO:0000256" key="3">
    <source>
        <dbReference type="ARBA" id="ARBA00022514"/>
    </source>
</evidence>
<evidence type="ECO:0000256" key="2">
    <source>
        <dbReference type="ARBA" id="ARBA00010868"/>
    </source>
</evidence>
<keyword evidence="6" id="KW-1015">Disulfide bond</keyword>
<dbReference type="Proteomes" id="UP001501920">
    <property type="component" value="Chromosome 8"/>
</dbReference>
<dbReference type="Pfam" id="PF00048">
    <property type="entry name" value="IL8"/>
    <property type="match status" value="1"/>
</dbReference>
<comment type="function">
    <text evidence="7">Monokine with inflammatory and chemokinetic properties. Binds to CCR1, CCR4 and CCR5. One of the major HIV-suppressive factors produced by CD8+ T-cells. Recombinant MIP-1-alpha induces a dose-dependent inhibition of different strains of HIV-1, HIV-2, and simian immunodeficiency virus (SIV).</text>
</comment>
<evidence type="ECO:0000256" key="5">
    <source>
        <dbReference type="ARBA" id="ARBA00022729"/>
    </source>
</evidence>
<keyword evidence="9" id="KW-0145">Chemotaxis</keyword>
<dbReference type="GeneTree" id="ENSGT01140000286107"/>
<dbReference type="InterPro" id="IPR039809">
    <property type="entry name" value="Chemokine_b/g/d"/>
</dbReference>
<dbReference type="Gene3D" id="2.40.50.40">
    <property type="match status" value="1"/>
</dbReference>
<dbReference type="PROSITE" id="PS00472">
    <property type="entry name" value="SMALL_CYTOKINES_CC"/>
    <property type="match status" value="1"/>
</dbReference>
<dbReference type="AlphaFoldDB" id="A0A3B4BQ90"/>
<comment type="subcellular location">
    <subcellularLocation>
        <location evidence="1 9">Secreted</location>
    </subcellularLocation>
</comment>
<keyword evidence="3 9" id="KW-0202">Cytokine</keyword>
<keyword evidence="5" id="KW-0732">Signal</keyword>
<dbReference type="SUPFAM" id="SSF54117">
    <property type="entry name" value="Interleukin 8-like chemokines"/>
    <property type="match status" value="1"/>
</dbReference>
<evidence type="ECO:0000256" key="8">
    <source>
        <dbReference type="ARBA" id="ARBA00046726"/>
    </source>
</evidence>
<feature type="domain" description="Chemokine interleukin-8-like" evidence="10">
    <location>
        <begin position="22"/>
        <end position="80"/>
    </location>
</feature>
<evidence type="ECO:0000256" key="4">
    <source>
        <dbReference type="ARBA" id="ARBA00022525"/>
    </source>
</evidence>
<organism evidence="11 12">
    <name type="scientific">Pygocentrus nattereri</name>
    <name type="common">Red-bellied piranha</name>
    <dbReference type="NCBI Taxonomy" id="42514"/>
    <lineage>
        <taxon>Eukaryota</taxon>
        <taxon>Metazoa</taxon>
        <taxon>Chordata</taxon>
        <taxon>Craniata</taxon>
        <taxon>Vertebrata</taxon>
        <taxon>Euteleostomi</taxon>
        <taxon>Actinopterygii</taxon>
        <taxon>Neopterygii</taxon>
        <taxon>Teleostei</taxon>
        <taxon>Ostariophysi</taxon>
        <taxon>Characiformes</taxon>
        <taxon>Characoidei</taxon>
        <taxon>Pygocentrus</taxon>
    </lineage>
</organism>
<dbReference type="InterPro" id="IPR036048">
    <property type="entry name" value="Interleukin_8-like_sf"/>
</dbReference>
<protein>
    <recommendedName>
        <fullName evidence="9">C-C motif chemokine</fullName>
    </recommendedName>
</protein>
<dbReference type="FunFam" id="2.40.50.40:FF:000002">
    <property type="entry name" value="C-C motif chemokine"/>
    <property type="match status" value="1"/>
</dbReference>
<dbReference type="STRING" id="42514.ENSPNAP00000001877"/>
<comment type="similarity">
    <text evidence="2 9">Belongs to the intercrine beta (chemokine CC) family.</text>
</comment>
<evidence type="ECO:0000256" key="6">
    <source>
        <dbReference type="ARBA" id="ARBA00023157"/>
    </source>
</evidence>
<dbReference type="GO" id="GO:0006955">
    <property type="term" value="P:immune response"/>
    <property type="evidence" value="ECO:0007669"/>
    <property type="project" value="InterPro"/>
</dbReference>
<accession>A0A3B4BQ90</accession>
<dbReference type="InterPro" id="IPR001811">
    <property type="entry name" value="Chemokine_IL8-like_dom"/>
</dbReference>
<dbReference type="PANTHER" id="PTHR12015:SF183">
    <property type="entry name" value="C-C MOTIF CHEMOKINE 3"/>
    <property type="match status" value="1"/>
</dbReference>
<dbReference type="GO" id="GO:0008009">
    <property type="term" value="F:chemokine activity"/>
    <property type="evidence" value="ECO:0007669"/>
    <property type="project" value="InterPro"/>
</dbReference>
<dbReference type="InterPro" id="IPR000827">
    <property type="entry name" value="Chemokine_CC_CS"/>
</dbReference>
<sequence>MKIHRNSLDLFLLRCTEGSNVPGKCCFKFIKVQIPMKFIISFSKTNSNCPKEAIIFHTVAGMEWCANPKAPWVQESIKKLTKPGNSQDAVCSLWKKL</sequence>
<evidence type="ECO:0000313" key="12">
    <source>
        <dbReference type="Proteomes" id="UP001501920"/>
    </source>
</evidence>
<proteinExistence type="inferred from homology"/>